<evidence type="ECO:0000313" key="2">
    <source>
        <dbReference type="Proteomes" id="UP000012073"/>
    </source>
</evidence>
<reference evidence="2" key="1">
    <citation type="journal article" date="2013" name="Proc. Natl. Acad. Sci. U.S.A.">
        <title>Genome structure and metabolic features in the red seaweed Chondrus crispus shed light on evolution of the Archaeplastida.</title>
        <authorList>
            <person name="Collen J."/>
            <person name="Porcel B."/>
            <person name="Carre W."/>
            <person name="Ball S.G."/>
            <person name="Chaparro C."/>
            <person name="Tonon T."/>
            <person name="Barbeyron T."/>
            <person name="Michel G."/>
            <person name="Noel B."/>
            <person name="Valentin K."/>
            <person name="Elias M."/>
            <person name="Artiguenave F."/>
            <person name="Arun A."/>
            <person name="Aury J.M."/>
            <person name="Barbosa-Neto J.F."/>
            <person name="Bothwell J.H."/>
            <person name="Bouget F.Y."/>
            <person name="Brillet L."/>
            <person name="Cabello-Hurtado F."/>
            <person name="Capella-Gutierrez S."/>
            <person name="Charrier B."/>
            <person name="Cladiere L."/>
            <person name="Cock J.M."/>
            <person name="Coelho S.M."/>
            <person name="Colleoni C."/>
            <person name="Czjzek M."/>
            <person name="Da Silva C."/>
            <person name="Delage L."/>
            <person name="Denoeud F."/>
            <person name="Deschamps P."/>
            <person name="Dittami S.M."/>
            <person name="Gabaldon T."/>
            <person name="Gachon C.M."/>
            <person name="Groisillier A."/>
            <person name="Herve C."/>
            <person name="Jabbari K."/>
            <person name="Katinka M."/>
            <person name="Kloareg B."/>
            <person name="Kowalczyk N."/>
            <person name="Labadie K."/>
            <person name="Leblanc C."/>
            <person name="Lopez P.J."/>
            <person name="McLachlan D.H."/>
            <person name="Meslet-Cladiere L."/>
            <person name="Moustafa A."/>
            <person name="Nehr Z."/>
            <person name="Nyvall Collen P."/>
            <person name="Panaud O."/>
            <person name="Partensky F."/>
            <person name="Poulain J."/>
            <person name="Rensing S.A."/>
            <person name="Rousvoal S."/>
            <person name="Samson G."/>
            <person name="Symeonidi A."/>
            <person name="Weissenbach J."/>
            <person name="Zambounis A."/>
            <person name="Wincker P."/>
            <person name="Boyen C."/>
        </authorList>
    </citation>
    <scope>NUCLEOTIDE SEQUENCE [LARGE SCALE GENOMIC DNA]</scope>
    <source>
        <strain evidence="2">cv. Stackhouse</strain>
    </source>
</reference>
<gene>
    <name evidence="1" type="ORF">CHC_T00004037001</name>
</gene>
<dbReference type="AlphaFoldDB" id="R7QEQ8"/>
<proteinExistence type="predicted"/>
<organism evidence="1 2">
    <name type="scientific">Chondrus crispus</name>
    <name type="common">Carrageen Irish moss</name>
    <name type="synonym">Polymorpha crispa</name>
    <dbReference type="NCBI Taxonomy" id="2769"/>
    <lineage>
        <taxon>Eukaryota</taxon>
        <taxon>Rhodophyta</taxon>
        <taxon>Florideophyceae</taxon>
        <taxon>Rhodymeniophycidae</taxon>
        <taxon>Gigartinales</taxon>
        <taxon>Gigartinaceae</taxon>
        <taxon>Chondrus</taxon>
    </lineage>
</organism>
<dbReference type="Proteomes" id="UP000012073">
    <property type="component" value="Unassembled WGS sequence"/>
</dbReference>
<dbReference type="GeneID" id="17323437"/>
<keyword evidence="2" id="KW-1185">Reference proteome</keyword>
<accession>R7QEQ8</accession>
<dbReference type="EMBL" id="HG001750">
    <property type="protein sequence ID" value="CDF35910.1"/>
    <property type="molecule type" value="Genomic_DNA"/>
</dbReference>
<protein>
    <submittedName>
        <fullName evidence="1">Uncharacterized protein</fullName>
    </submittedName>
</protein>
<dbReference type="Gramene" id="CDF35910">
    <property type="protein sequence ID" value="CDF35910"/>
    <property type="gene ID" value="CHC_T00004037001"/>
</dbReference>
<evidence type="ECO:0000313" key="1">
    <source>
        <dbReference type="EMBL" id="CDF35910.1"/>
    </source>
</evidence>
<sequence length="403" mass="45095">MPFCYEPHCRRSRYCNGCTDCKRHCACECFVEGCSRRSVCGKCVRCEHHCSCSGSPTRPCNAPLTLIVPSEIKMPSLHETGLSTLLESPDGFGPRLTLTRNGLFLEEPGIFRKNVHKLSDLGLSWTVSKMSKCGGSDITKDEVRLVAVMTDYILTGRLALQDHHGTEIPIAKDTSSPIATIVVDQPLLLITDRRQARLKGKFYSETGREIGKVLPPGKYGFVWGSGSVELHRREMYILDMLDSRGVTPWGRNDIVPSIMVTEVYRDLWGRGMSEMGDFFKKVHARAANGGEWCNFLVAEEDLDSPDWSAVAILESQLNIDSTQVGIDYGAFFIHELSPTFKSEEWKVFARSTIKAGHKNGQQLSGRDGGVWATPTMLEREMLRRFKTALRSGPLRERLQTGRV</sequence>
<dbReference type="KEGG" id="ccp:CHC_T00004037001"/>
<name>R7QEQ8_CHOCR</name>
<dbReference type="RefSeq" id="XP_005715729.1">
    <property type="nucleotide sequence ID" value="XM_005715672.1"/>
</dbReference>